<reference evidence="2 3" key="1">
    <citation type="journal article" date="2014" name="Int. J. Syst. Evol. Microbiol.">
        <title>Description of Galbitalea soli gen. nov., sp. nov., and Frondihabitans sucicola sp. nov.</title>
        <authorList>
            <person name="Kim S.J."/>
            <person name="Lim J.M."/>
            <person name="Ahn J.H."/>
            <person name="Weon H.Y."/>
            <person name="Hamada M."/>
            <person name="Suzuki K."/>
            <person name="Ahn T.Y."/>
            <person name="Kwon S.W."/>
        </authorList>
    </citation>
    <scope>NUCLEOTIDE SEQUENCE [LARGE SCALE GENOMIC DNA]</scope>
    <source>
        <strain evidence="2 3">NBRC 108727</strain>
    </source>
</reference>
<proteinExistence type="predicted"/>
<dbReference type="Proteomes" id="UP000479756">
    <property type="component" value="Unassembled WGS sequence"/>
</dbReference>
<evidence type="ECO:0000313" key="3">
    <source>
        <dbReference type="Proteomes" id="UP000479756"/>
    </source>
</evidence>
<gene>
    <name evidence="2" type="ORF">G3T37_04130</name>
</gene>
<feature type="transmembrane region" description="Helical" evidence="1">
    <location>
        <begin position="16"/>
        <end position="39"/>
    </location>
</feature>
<comment type="caution">
    <text evidence="2">The sequence shown here is derived from an EMBL/GenBank/DDBJ whole genome shotgun (WGS) entry which is preliminary data.</text>
</comment>
<dbReference type="EMBL" id="JAAGWZ010000001">
    <property type="protein sequence ID" value="NEM90539.1"/>
    <property type="molecule type" value="Genomic_DNA"/>
</dbReference>
<dbReference type="AlphaFoldDB" id="A0A7C9TPV9"/>
<accession>A0A7C9TPV9</accession>
<organism evidence="2 3">
    <name type="scientific">Galbitalea soli</name>
    <dbReference type="NCBI Taxonomy" id="1268042"/>
    <lineage>
        <taxon>Bacteria</taxon>
        <taxon>Bacillati</taxon>
        <taxon>Actinomycetota</taxon>
        <taxon>Actinomycetes</taxon>
        <taxon>Micrococcales</taxon>
        <taxon>Microbacteriaceae</taxon>
        <taxon>Galbitalea</taxon>
    </lineage>
</organism>
<sequence length="143" mass="14986">MTDRGSAPLEFVTTGLILLVPIVYLLLAIGSIQGAAMAVEGAARGAARVVAEGSDDADARAQAVLVARTALHDFGVSDRDTEIRIDCRPRPARCLSRGGTVRVTVIARAALPLVPDALNLREPMSIPVEASAVQRVSEFAGVR</sequence>
<dbReference type="RefSeq" id="WP_163472181.1">
    <property type="nucleotide sequence ID" value="NZ_JAAGWZ010000001.1"/>
</dbReference>
<protein>
    <recommendedName>
        <fullName evidence="4">TadE family protein</fullName>
    </recommendedName>
</protein>
<name>A0A7C9TPV9_9MICO</name>
<keyword evidence="1" id="KW-1133">Transmembrane helix</keyword>
<keyword evidence="3" id="KW-1185">Reference proteome</keyword>
<evidence type="ECO:0000313" key="2">
    <source>
        <dbReference type="EMBL" id="NEM90539.1"/>
    </source>
</evidence>
<keyword evidence="1" id="KW-0472">Membrane</keyword>
<keyword evidence="1" id="KW-0812">Transmembrane</keyword>
<evidence type="ECO:0000256" key="1">
    <source>
        <dbReference type="SAM" id="Phobius"/>
    </source>
</evidence>
<evidence type="ECO:0008006" key="4">
    <source>
        <dbReference type="Google" id="ProtNLM"/>
    </source>
</evidence>